<keyword evidence="1" id="KW-0472">Membrane</keyword>
<reference evidence="3" key="1">
    <citation type="submission" date="2017-01" db="EMBL/GenBank/DDBJ databases">
        <authorList>
            <person name="Varghese N."/>
            <person name="Submissions S."/>
        </authorList>
    </citation>
    <scope>NUCLEOTIDE SEQUENCE [LARGE SCALE GENOMIC DNA]</scope>
    <source>
        <strain evidence="3">DM9</strain>
    </source>
</reference>
<dbReference type="Proteomes" id="UP000185924">
    <property type="component" value="Unassembled WGS sequence"/>
</dbReference>
<dbReference type="AlphaFoldDB" id="A0A1N6YHT7"/>
<name>A0A1N6YHT7_9BACT</name>
<evidence type="ECO:0000313" key="3">
    <source>
        <dbReference type="Proteomes" id="UP000185924"/>
    </source>
</evidence>
<dbReference type="EMBL" id="FTNM01000003">
    <property type="protein sequence ID" value="SIR14127.1"/>
    <property type="molecule type" value="Genomic_DNA"/>
</dbReference>
<protein>
    <submittedName>
        <fullName evidence="2">Uncharacterized protein</fullName>
    </submittedName>
</protein>
<accession>A0A1N6YHT7</accession>
<keyword evidence="1" id="KW-0812">Transmembrane</keyword>
<dbReference type="OrthoDB" id="853788at2"/>
<dbReference type="RefSeq" id="WP_007655320.1">
    <property type="nucleotide sequence ID" value="NZ_FTNM01000003.1"/>
</dbReference>
<feature type="transmembrane region" description="Helical" evidence="1">
    <location>
        <begin position="44"/>
        <end position="62"/>
    </location>
</feature>
<feature type="transmembrane region" description="Helical" evidence="1">
    <location>
        <begin position="12"/>
        <end position="32"/>
    </location>
</feature>
<gene>
    <name evidence="2" type="ORF">SAMN05421545_2494</name>
</gene>
<dbReference type="STRING" id="1077936.SAMN05421545_2494"/>
<organism evidence="2 3">
    <name type="scientific">Pontibacter lucknowensis</name>
    <dbReference type="NCBI Taxonomy" id="1077936"/>
    <lineage>
        <taxon>Bacteria</taxon>
        <taxon>Pseudomonadati</taxon>
        <taxon>Bacteroidota</taxon>
        <taxon>Cytophagia</taxon>
        <taxon>Cytophagales</taxon>
        <taxon>Hymenobacteraceae</taxon>
        <taxon>Pontibacter</taxon>
    </lineage>
</organism>
<sequence>MANDILEILFNIIPLALFLYLSLTLMGVIKYNQHTAFLSNASPITKFAVYGGTVAFAIMAIVDLTK</sequence>
<keyword evidence="3" id="KW-1185">Reference proteome</keyword>
<keyword evidence="1" id="KW-1133">Transmembrane helix</keyword>
<evidence type="ECO:0000313" key="2">
    <source>
        <dbReference type="EMBL" id="SIR14127.1"/>
    </source>
</evidence>
<proteinExistence type="predicted"/>
<evidence type="ECO:0000256" key="1">
    <source>
        <dbReference type="SAM" id="Phobius"/>
    </source>
</evidence>